<dbReference type="GO" id="GO:0007018">
    <property type="term" value="P:microtubule-based movement"/>
    <property type="evidence" value="ECO:0007669"/>
    <property type="project" value="InterPro"/>
</dbReference>
<feature type="coiled-coil region" evidence="8">
    <location>
        <begin position="2012"/>
        <end position="2137"/>
    </location>
</feature>
<evidence type="ECO:0000256" key="8">
    <source>
        <dbReference type="SAM" id="Coils"/>
    </source>
</evidence>
<feature type="coiled-coil region" evidence="8">
    <location>
        <begin position="2971"/>
        <end position="2998"/>
    </location>
</feature>
<feature type="coiled-coil region" evidence="8">
    <location>
        <begin position="2497"/>
        <end position="2735"/>
    </location>
</feature>
<accession>A0AAJ6YPT1</accession>
<evidence type="ECO:0000256" key="4">
    <source>
        <dbReference type="ARBA" id="ARBA00023054"/>
    </source>
</evidence>
<keyword evidence="4 8" id="KW-0175">Coiled coil</keyword>
<evidence type="ECO:0000256" key="9">
    <source>
        <dbReference type="SAM" id="MobiDB-lite"/>
    </source>
</evidence>
<feature type="coiled-coil region" evidence="8">
    <location>
        <begin position="2234"/>
        <end position="2461"/>
    </location>
</feature>
<keyword evidence="2 7" id="KW-0547">Nucleotide-binding</keyword>
<feature type="coiled-coil region" evidence="8">
    <location>
        <begin position="1528"/>
        <end position="1676"/>
    </location>
</feature>
<feature type="coiled-coil region" evidence="8">
    <location>
        <begin position="953"/>
        <end position="980"/>
    </location>
</feature>
<evidence type="ECO:0000256" key="1">
    <source>
        <dbReference type="ARBA" id="ARBA00004245"/>
    </source>
</evidence>
<dbReference type="SMART" id="SM00129">
    <property type="entry name" value="KISc"/>
    <property type="match status" value="1"/>
</dbReference>
<feature type="coiled-coil region" evidence="8">
    <location>
        <begin position="1944"/>
        <end position="1971"/>
    </location>
</feature>
<dbReference type="SUPFAM" id="SSF52540">
    <property type="entry name" value="P-loop containing nucleoside triphosphate hydrolases"/>
    <property type="match status" value="1"/>
</dbReference>
<dbReference type="KEGG" id="csol:105365529"/>
<dbReference type="PROSITE" id="PS50067">
    <property type="entry name" value="KINESIN_MOTOR_2"/>
    <property type="match status" value="1"/>
</dbReference>
<dbReference type="PROSITE" id="PS00411">
    <property type="entry name" value="KINESIN_MOTOR_1"/>
    <property type="match status" value="1"/>
</dbReference>
<feature type="coiled-coil region" evidence="8">
    <location>
        <begin position="2775"/>
        <end position="2871"/>
    </location>
</feature>
<dbReference type="GO" id="GO:0005524">
    <property type="term" value="F:ATP binding"/>
    <property type="evidence" value="ECO:0007669"/>
    <property type="project" value="UniProtKB-UniRule"/>
</dbReference>
<evidence type="ECO:0000256" key="2">
    <source>
        <dbReference type="ARBA" id="ARBA00022741"/>
    </source>
</evidence>
<evidence type="ECO:0000259" key="10">
    <source>
        <dbReference type="PROSITE" id="PS50067"/>
    </source>
</evidence>
<organism evidence="11 12">
    <name type="scientific">Ceratosolen solmsi marchali</name>
    <dbReference type="NCBI Taxonomy" id="326594"/>
    <lineage>
        <taxon>Eukaryota</taxon>
        <taxon>Metazoa</taxon>
        <taxon>Ecdysozoa</taxon>
        <taxon>Arthropoda</taxon>
        <taxon>Hexapoda</taxon>
        <taxon>Insecta</taxon>
        <taxon>Pterygota</taxon>
        <taxon>Neoptera</taxon>
        <taxon>Endopterygota</taxon>
        <taxon>Hymenoptera</taxon>
        <taxon>Apocrita</taxon>
        <taxon>Proctotrupomorpha</taxon>
        <taxon>Chalcidoidea</taxon>
        <taxon>Agaonidae</taxon>
        <taxon>Agaoninae</taxon>
        <taxon>Ceratosolen</taxon>
    </lineage>
</organism>
<keyword evidence="6" id="KW-0206">Cytoskeleton</keyword>
<dbReference type="PANTHER" id="PTHR47968:SF75">
    <property type="entry name" value="CENTROMERE-ASSOCIATED PROTEIN E"/>
    <property type="match status" value="1"/>
</dbReference>
<dbReference type="GO" id="GO:0008017">
    <property type="term" value="F:microtubule binding"/>
    <property type="evidence" value="ECO:0007669"/>
    <property type="project" value="InterPro"/>
</dbReference>
<feature type="coiled-coil region" evidence="8">
    <location>
        <begin position="1726"/>
        <end position="1753"/>
    </location>
</feature>
<dbReference type="GO" id="GO:0005874">
    <property type="term" value="C:microtubule"/>
    <property type="evidence" value="ECO:0007669"/>
    <property type="project" value="TreeGrafter"/>
</dbReference>
<sequence>MSDSIKVAIKVRPLIKREKDENLQVQWTVVDNVIVPADPEKKRGESGFQFDHIFDSEKTNNHVFDIVVKPIVIAAVRGFNGTVFAYGQTSSGKTHTMLGTPNEPGIIPMAVDYMFDAIAETRGREFLLRVSYLEIYNEKVNDLLDTTAVDLKLREDNNGLVQVMKCKEEIANSPDLIMAIMKKGDKNRRIGETDMNDRSSRSHTIFRITIESRDQVSDSDGAVQVAQLNLVDLAGSERARQTNATGERFKEGTHINMSLSTLALVIKQLSESSDTNKYINFRDSKLTRLLQASLGGNAMTVIICAITPVAYEETQCTLWFASRAKSVKNKPQLNEVMSDAALLKRYKKQIAKLHEELEKAKYENRIADVQEMESKLQEKENKLQETGRLNQLLEERIQLLENSIISTDNAVRNDNSSKIPRSKRRRTWAGDQTMCPRFSLYSKDLPTIKENCCISPEAKPNKIERRSGIRNRKSIIQTVDLNDESFETAFADFELDMIKVVKEREEQTNNTLDFIEENKFLKGKSKTQNQVKFQDNIEICHYSNGSVLSDLLSPEKEKLITSIQDTTVKELSPGTPKSVLRARLNYITEEYKSLQEFTSFERQMLYAEQIDFNSHNEKIFMQKQIDELLERLRKYNLDQLRIQNEKLVLENTKIKSEIIAETNKLKNSNILIKTLTVDTDHLMGKLLEKNNELLKLKERIVELERTDRDSNKSIVNNYETSTKKECYDDGSIQQLPSDVSQEKENEILRLNEVIQAKTLEITKYKENEEEMKMENESLRKTLDANLKIVQISKECQMDIIPENKDENNDYEMNAEIDHDVSKASKLTQEPDMNIVKYKELQKEMEKKIKELHSLDTVKVENKSQESQTEDFLYCENKNTLLVDQMKNTEISRLEKIIQEKSFEMKKYMQFEEEAKEEFYLNNTNEIKKISDDFQTQDILKNEFSKIQEDFQEINQKTEQFQEHLENISKIKETVEEYKVKHLVDKNHVNSSCEDQINGVGYQQIIENNNIEIKKYKQMNEEMGMKIKNLQETLDKIIAIKHRSIDCQTEIVSVHKEIDSNKEFDKDITNLTEIIQIKENEIAQFKLSEEERIKEIKHLQEYLDTLTNIHRESKECQAECISSVDEEKSNEIHRLSKIIEENSLEITTHKQLEDKLTKEIEHLKECANRLTTLEYVSKEVQTEAVNHDHEKIKSYQEEIVTLINTNEEFEARIISLNNQLSVKIKDFEELRSLIDVLKNEIIKKTNEMSKLQQDVEIRVQKFEEKIDIVTLEKNKLKAKINHIYSANLIKDFKDEDLKIILDESELENEKLRKQVLKTQSIEELNLSMTSTNSLRSPLKSNTTLANNVNSIISPTKLNATVSVSNVSDSVKDRISQFNENNQSVVTLDENKTTSMDSNIFLKPTNFSILEQKDLSSKLNVSVNDNSLVKSSNKKFELESSSIFANITYFDEMECSQSFIQDNTSLLTTNDESKNISILSTNINIQLANDVTKTDDVNDISELFENNDVSVFKDTKTVSPIKIKNEPHTIEELKKIRVNLEKENANLCNDLQKKIHETEEVERAISDVNKNLIKLQQTVFILTNENMEMSKQLSDTREQNDEIVRNLQMNIANLTNRLLTISEEKDSLKDQLAILHDQLENMSSITPVITDEELKYKVSEYQEKIKSLTKENIDLSTNLMDKIEELEKVKESQIQLNDHQCSFKETSEMLAQKIEYFEKKNIEISDELIESNEDCDILKETVDILKQELRTCTDQENPENYCRDNAEFIKKENKALKCKLIELEGIMSLLSKENNNLLVNMLGDSDKQNGPEIICENDANVSKMKFEESMREHISNEINNYSLMHEKIRQLQKENELLIVKNKKLEDLTLKNCSQCAHFKELNECRRNLKLENQSLNLKIDDLKRKFQLQCTDAESLRAKANEDFNISLNLMDSTLNGSIYDGMNLTLMEEKVRNLQNELEESKENDNALSNQFNEKYNEQEKLQLSTNSFASPIQEKDRKRLDSNMSSRNLRMQIFKENLDRLSNDIKEIKRSSNNHMNMLNKLKNVQNDTVSEIESLKLSNEELKKERDTAKANALNYEEKINLLEEELATLYKQIEAARITEKSIEAQKLEIEVKLESLLKEKEELVNSLQITEIKFRKELDDCNSLVHKYDKENVNLINKLESFEGIVEQSNKKNSSLEEKLQEEIKSAKSQMINEIKHLTSLSEKELKKLLNMSINDIFLRFVNDIVSKENEVVKKLHENFEKTKLKLEEEKQQSFDSEKRTKTWAQALESDLERIQVEFAEQENKKKRLQDESKMLKESLKEAQHENQQLQLNITNLEKEFNSLHNELEKKSKLNDARDSVINAVQEKQRIAKTKEEEWEARLQHEKEEYERQLKELNSQLGSYKSTNDDLKSTIEGLDIQIEHLKNTIDIKTNEFMGSKHKIQTMIQEIEHFEEINQQLKNENSEKNKHIEEITDLLKIKCDLLTEFKTKVETMKPEYESLQSQIVDRKISIEKCKEEIHNLKLENKKQIDILQDKLSSEEIKSKGLNKQLHELKNKNTTLYSTLEECKDRCLELERENETLNRKVRNSTSKIRVKNEIQDLQDEIRLLKNHLEGSYNRIKELQETKSQVQWELTEVQGKNELLEQELNTTKMSLESLRDKYNNVNLQKLREKYEALLREKNNVILEIEDKKMLIANKNQKLVECSIEVDTLQKQKESLNTKLENIKGEKSVLESRILDLVNDNEELKEKIIVCNIQKDEIYKTSMEEKNQISIEFEIYRNQMLDVVKKNNELNDEMDELVGHIHKQENEIAELQDRLITGSSNERFIEKLRALEEDNEKLKIDLRVTELNHNKLQNEVVRINSEKQSLVNKIEVQNNKITELKCKVNSCTSQTSQMERRRSRRSDRLNQNRNLDVDCDSKEMTDSESPITTPTQTNSPIHEECQSCCELRNRIREMSVDLVSRNTKITMLEVQLREENFPYQTKCNELQEKLIAVKTRNSELKLEVKKLQQALVEDDYRECQICRQKKTNKRDQSVQVNAENKICMTGMSSGIVEDHLRLEKMEKERNLMKDLCRNRARKIKELEQYIKELEGLRNC</sequence>
<feature type="coiled-coil region" evidence="8">
    <location>
        <begin position="1148"/>
        <end position="1320"/>
    </location>
</feature>
<evidence type="ECO:0000256" key="5">
    <source>
        <dbReference type="ARBA" id="ARBA00023175"/>
    </source>
</evidence>
<keyword evidence="6" id="KW-0963">Cytoplasm</keyword>
<feature type="compositionally biased region" description="Polar residues" evidence="9">
    <location>
        <begin position="2911"/>
        <end position="2924"/>
    </location>
</feature>
<evidence type="ECO:0000256" key="3">
    <source>
        <dbReference type="ARBA" id="ARBA00022840"/>
    </source>
</evidence>
<keyword evidence="11" id="KW-1185">Reference proteome</keyword>
<comment type="similarity">
    <text evidence="7">Belongs to the TRAFAC class myosin-kinesin ATPase superfamily. Kinesin family.</text>
</comment>
<dbReference type="GeneID" id="105365529"/>
<feature type="coiled-coil region" evidence="8">
    <location>
        <begin position="343"/>
        <end position="403"/>
    </location>
</feature>
<dbReference type="InterPro" id="IPR027417">
    <property type="entry name" value="P-loop_NTPase"/>
</dbReference>
<gene>
    <name evidence="12" type="primary">LOC105365529</name>
</gene>
<dbReference type="InterPro" id="IPR027640">
    <property type="entry name" value="Kinesin-like_fam"/>
</dbReference>
<dbReference type="GO" id="GO:0003777">
    <property type="term" value="F:microtubule motor activity"/>
    <property type="evidence" value="ECO:0007669"/>
    <property type="project" value="InterPro"/>
</dbReference>
<dbReference type="InterPro" id="IPR019821">
    <property type="entry name" value="Kinesin_motor_CS"/>
</dbReference>
<dbReference type="RefSeq" id="XP_011502024.1">
    <property type="nucleotide sequence ID" value="XM_011503722.1"/>
</dbReference>
<reference evidence="12" key="1">
    <citation type="submission" date="2025-08" db="UniProtKB">
        <authorList>
            <consortium name="RefSeq"/>
        </authorList>
    </citation>
    <scope>IDENTIFICATION</scope>
</reference>
<dbReference type="Proteomes" id="UP000695007">
    <property type="component" value="Unplaced"/>
</dbReference>
<feature type="coiled-coil region" evidence="8">
    <location>
        <begin position="618"/>
        <end position="657"/>
    </location>
</feature>
<dbReference type="PANTHER" id="PTHR47968">
    <property type="entry name" value="CENTROMERE PROTEIN E"/>
    <property type="match status" value="1"/>
</dbReference>
<feature type="compositionally biased region" description="Basic and acidic residues" evidence="9">
    <location>
        <begin position="2890"/>
        <end position="2909"/>
    </location>
</feature>
<dbReference type="Pfam" id="PF00225">
    <property type="entry name" value="Kinesin"/>
    <property type="match status" value="1"/>
</dbReference>
<feature type="domain" description="Kinesin motor" evidence="10">
    <location>
        <begin position="4"/>
        <end position="327"/>
    </location>
</feature>
<feature type="region of interest" description="Disordered" evidence="9">
    <location>
        <begin position="2876"/>
        <end position="2924"/>
    </location>
</feature>
<evidence type="ECO:0000313" key="11">
    <source>
        <dbReference type="Proteomes" id="UP000695007"/>
    </source>
</evidence>
<evidence type="ECO:0000256" key="7">
    <source>
        <dbReference type="PROSITE-ProRule" id="PRU00283"/>
    </source>
</evidence>
<comment type="subcellular location">
    <subcellularLocation>
        <location evidence="1">Cytoplasm</location>
        <location evidence="1">Cytoskeleton</location>
    </subcellularLocation>
</comment>
<dbReference type="InterPro" id="IPR001752">
    <property type="entry name" value="Kinesin_motor_dom"/>
</dbReference>
<feature type="binding site" evidence="7">
    <location>
        <begin position="87"/>
        <end position="94"/>
    </location>
    <ligand>
        <name>ATP</name>
        <dbReference type="ChEBI" id="CHEBI:30616"/>
    </ligand>
</feature>
<dbReference type="FunFam" id="3.40.850.10:FF:000177">
    <property type="entry name" value="Kinesin-like protein"/>
    <property type="match status" value="1"/>
</dbReference>
<dbReference type="PRINTS" id="PR00380">
    <property type="entry name" value="KINESINHEAVY"/>
</dbReference>
<feature type="coiled-coil region" evidence="8">
    <location>
        <begin position="740"/>
        <end position="781"/>
    </location>
</feature>
<dbReference type="GO" id="GO:0000278">
    <property type="term" value="P:mitotic cell cycle"/>
    <property type="evidence" value="ECO:0007669"/>
    <property type="project" value="TreeGrafter"/>
</dbReference>
<evidence type="ECO:0000313" key="12">
    <source>
        <dbReference type="RefSeq" id="XP_011502024.1"/>
    </source>
</evidence>
<dbReference type="Gene3D" id="3.40.850.10">
    <property type="entry name" value="Kinesin motor domain"/>
    <property type="match status" value="1"/>
</dbReference>
<proteinExistence type="inferred from homology"/>
<feature type="coiled-coil region" evidence="8">
    <location>
        <begin position="2163"/>
        <end position="2190"/>
    </location>
</feature>
<name>A0AAJ6YPT1_9HYME</name>
<feature type="coiled-coil region" evidence="8">
    <location>
        <begin position="1832"/>
        <end position="1904"/>
    </location>
</feature>
<dbReference type="InterPro" id="IPR036961">
    <property type="entry name" value="Kinesin_motor_dom_sf"/>
</dbReference>
<keyword evidence="3 7" id="KW-0067">ATP-binding</keyword>
<evidence type="ECO:0000256" key="6">
    <source>
        <dbReference type="ARBA" id="ARBA00023212"/>
    </source>
</evidence>
<keyword evidence="5 7" id="KW-0505">Motor protein</keyword>
<protein>
    <submittedName>
        <fullName evidence="12">Major antigen-like</fullName>
    </submittedName>
</protein>